<dbReference type="Proteomes" id="UP000813423">
    <property type="component" value="Unassembled WGS sequence"/>
</dbReference>
<dbReference type="AlphaFoldDB" id="A0A229Y4U6"/>
<feature type="region of interest" description="Disordered" evidence="1">
    <location>
        <begin position="588"/>
        <end position="638"/>
    </location>
</feature>
<keyword evidence="2" id="KW-0472">Membrane</keyword>
<keyword evidence="2" id="KW-0812">Transmembrane</keyword>
<evidence type="ECO:0000313" key="4">
    <source>
        <dbReference type="Proteomes" id="UP000813423"/>
    </source>
</evidence>
<proteinExistence type="predicted"/>
<dbReference type="PANTHER" id="PTHR36587:SF2">
    <property type="entry name" value="EXPRESSION SITE-ASSOCIATED GENE 3 (ESAG3)-LIKE PROTEIN"/>
    <property type="match status" value="1"/>
</dbReference>
<sequence length="638" mass="73110">MAPFRGFAPWGDQYNSVRATATTLLQRVHLYGRPRARPARALILTLAACFFLYVCLSAPLKQTSVNYWLKYPSYHPFGGRPEDTPMINTGGPALSRNDTLPNSLEKNNPSFHLVLPAGQKSAALCRTITSAMILNYPPPTLVQYGRKLPSGSSEYDYVVDRVTAIYNFLQYTPHVRDGDFVLIADGYDVFFQLPPEVLIQRFQNILRENNAKLRKKYGLVKDYHPYRKGLEEALQKYSQRVLFAAGKECFPNMTVDAGCVTVPQSSLPPDAYGWKTDTHPEGHLTRPRWLKPGTVIGQAADLKLIYAEVLRFVEENRHNRSDYLALTQMYGRQEYVRELERRRSSNWFNEWVYRLIGISEAANITGVNPHLETGHRYEYGIGVDFESRVFFNTHKSKKDVEWLQYHDIPRTSSVQMKHGIPRERRLLLPPDLASPRLRNPFVQPLFGKDEQVKPEFNSTLDALPNPRNHTWRNMPLLTNIHSASVPALIHLDEEKPAEDDKAWPVKHPERLIRDTWWYNMWYQPWARALLRKYMRSPTGFDAAQSALLGGQDWWDLRGGKGGVWTDKGEWLDYAEVCTGFEGEVFDDDLGQWGHEGGDPDEPVYNQFGKLVKGKGESEDKPGQGKDDSADRQPGRPQR</sequence>
<feature type="compositionally biased region" description="Basic and acidic residues" evidence="1">
    <location>
        <begin position="613"/>
        <end position="638"/>
    </location>
</feature>
<gene>
    <name evidence="3" type="ORF">KXV57_005340</name>
</gene>
<accession>A0A229Y4U6</accession>
<evidence type="ECO:0000313" key="3">
    <source>
        <dbReference type="EMBL" id="KAH1906505.1"/>
    </source>
</evidence>
<dbReference type="OMA" id="LLGGQDW"/>
<evidence type="ECO:0000256" key="1">
    <source>
        <dbReference type="SAM" id="MobiDB-lite"/>
    </source>
</evidence>
<keyword evidence="2" id="KW-1133">Transmembrane helix</keyword>
<feature type="transmembrane region" description="Helical" evidence="2">
    <location>
        <begin position="41"/>
        <end position="60"/>
    </location>
</feature>
<reference evidence="3" key="1">
    <citation type="submission" date="2021-08" db="EMBL/GenBank/DDBJ databases">
        <title>Global Aspergillus fumigatus from environmental and clinical sources.</title>
        <authorList>
            <person name="Barber A."/>
            <person name="Sae-Ong T."/>
        </authorList>
    </citation>
    <scope>NUCLEOTIDE SEQUENCE</scope>
    <source>
        <strain evidence="3">NRZ-2016-071</strain>
    </source>
</reference>
<organism evidence="3 4">
    <name type="scientific">Aspergillus fumigatus</name>
    <name type="common">Neosartorya fumigata</name>
    <dbReference type="NCBI Taxonomy" id="746128"/>
    <lineage>
        <taxon>Eukaryota</taxon>
        <taxon>Fungi</taxon>
        <taxon>Dikarya</taxon>
        <taxon>Ascomycota</taxon>
        <taxon>Pezizomycotina</taxon>
        <taxon>Eurotiomycetes</taxon>
        <taxon>Eurotiomycetidae</taxon>
        <taxon>Eurotiales</taxon>
        <taxon>Aspergillaceae</taxon>
        <taxon>Aspergillus</taxon>
        <taxon>Aspergillus subgen. Fumigati</taxon>
    </lineage>
</organism>
<dbReference type="CDD" id="cd22997">
    <property type="entry name" value="GT_LH"/>
    <property type="match status" value="1"/>
</dbReference>
<dbReference type="EMBL" id="JAIBSC010000036">
    <property type="protein sequence ID" value="KAH1906505.1"/>
    <property type="molecule type" value="Genomic_DNA"/>
</dbReference>
<protein>
    <submittedName>
        <fullName evidence="3">Uncharacterized protein</fullName>
    </submittedName>
</protein>
<comment type="caution">
    <text evidence="3">The sequence shown here is derived from an EMBL/GenBank/DDBJ whole genome shotgun (WGS) entry which is preliminary data.</text>
</comment>
<dbReference type="PANTHER" id="PTHR36587">
    <property type="entry name" value="EXPRESSION SITE-ASSOCIATED GENE 3 (ESAG3)-LIKE PROTEIN"/>
    <property type="match status" value="1"/>
</dbReference>
<evidence type="ECO:0000256" key="2">
    <source>
        <dbReference type="SAM" id="Phobius"/>
    </source>
</evidence>
<name>A0A229Y4U6_ASPFM</name>